<evidence type="ECO:0000313" key="4">
    <source>
        <dbReference type="EMBL" id="CDG22352.1"/>
    </source>
</evidence>
<dbReference type="Gene3D" id="3.40.50.150">
    <property type="entry name" value="Vaccinia Virus protein VP39"/>
    <property type="match status" value="1"/>
</dbReference>
<evidence type="ECO:0000256" key="1">
    <source>
        <dbReference type="ARBA" id="ARBA00022603"/>
    </source>
</evidence>
<keyword evidence="2" id="KW-0808">Transferase</keyword>
<dbReference type="EMBL" id="FO704551">
    <property type="protein sequence ID" value="CDG22352.1"/>
    <property type="molecule type" value="Genomic_DNA"/>
</dbReference>
<reference evidence="4 5" key="1">
    <citation type="submission" date="2013-07" db="EMBL/GenBank/DDBJ databases">
        <authorList>
            <person name="Genoscope - CEA"/>
        </authorList>
    </citation>
    <scope>NUCLEOTIDE SEQUENCE [LARGE SCALE GENOMIC DNA]</scope>
    <source>
        <strain evidence="4 5">G6</strain>
    </source>
</reference>
<dbReference type="PANTHER" id="PTHR43861:SF1">
    <property type="entry name" value="TRANS-ACONITATE 2-METHYLTRANSFERASE"/>
    <property type="match status" value="1"/>
</dbReference>
<dbReference type="InterPro" id="IPR041698">
    <property type="entry name" value="Methyltransf_25"/>
</dbReference>
<dbReference type="PANTHER" id="PTHR43861">
    <property type="entry name" value="TRANS-ACONITATE 2-METHYLTRANSFERASE-RELATED"/>
    <property type="match status" value="1"/>
</dbReference>
<dbReference type="InterPro" id="IPR029063">
    <property type="entry name" value="SAM-dependent_MTases_sf"/>
</dbReference>
<gene>
    <name evidence="4" type="ORF">XPG1_2700</name>
</gene>
<organism evidence="4 5">
    <name type="scientific">Xenorhabdus poinarii G6</name>
    <dbReference type="NCBI Taxonomy" id="1354304"/>
    <lineage>
        <taxon>Bacteria</taxon>
        <taxon>Pseudomonadati</taxon>
        <taxon>Pseudomonadota</taxon>
        <taxon>Gammaproteobacteria</taxon>
        <taxon>Enterobacterales</taxon>
        <taxon>Morganellaceae</taxon>
        <taxon>Xenorhabdus</taxon>
    </lineage>
</organism>
<sequence length="272" mass="30855">MTGIYQKNITCKSGVNTKNTNNVGETIVSTAVTYDSIGKLFNDFTNTAAQREIEVRTIMSMVGSVEGLSVLDVACGYGYFANRFHQAGAKEVVGIDISEKMIELAQGFADSNQRDIKYWVRDAAQMEKLGEFDLINAAWLFNYSSSIEKLKAMFKNIATNLKPGAKLVAYTVEPSFSLEKGNFDKYGVNVKTEEVWEEGYRYTAEFVTTPPSPFTFFRWSRDDYEKAIKEAGFSEFYWQKPLLQEQDIINRPDGFWDVFQNNCLQTGLVCKM</sequence>
<evidence type="ECO:0000256" key="2">
    <source>
        <dbReference type="ARBA" id="ARBA00022679"/>
    </source>
</evidence>
<dbReference type="AlphaFoldDB" id="A0A068R512"/>
<name>A0A068R512_9GAMM</name>
<dbReference type="Proteomes" id="UP000032735">
    <property type="component" value="Chromosome"/>
</dbReference>
<keyword evidence="5" id="KW-1185">Reference proteome</keyword>
<dbReference type="SUPFAM" id="SSF53335">
    <property type="entry name" value="S-adenosyl-L-methionine-dependent methyltransferases"/>
    <property type="match status" value="1"/>
</dbReference>
<keyword evidence="1" id="KW-0489">Methyltransferase</keyword>
<dbReference type="GO" id="GO:0008168">
    <property type="term" value="F:methyltransferase activity"/>
    <property type="evidence" value="ECO:0007669"/>
    <property type="project" value="UniProtKB-KW"/>
</dbReference>
<proteinExistence type="predicted"/>
<dbReference type="STRING" id="1354304.XPG1_2700"/>
<dbReference type="OrthoDB" id="9791837at2"/>
<evidence type="ECO:0000313" key="5">
    <source>
        <dbReference type="Proteomes" id="UP000032735"/>
    </source>
</evidence>
<dbReference type="RefSeq" id="WP_084717309.1">
    <property type="nucleotide sequence ID" value="NZ_FO704551.1"/>
</dbReference>
<accession>A0A068R512</accession>
<feature type="domain" description="Methyltransferase" evidence="3">
    <location>
        <begin position="70"/>
        <end position="164"/>
    </location>
</feature>
<dbReference type="GO" id="GO:0032259">
    <property type="term" value="P:methylation"/>
    <property type="evidence" value="ECO:0007669"/>
    <property type="project" value="UniProtKB-KW"/>
</dbReference>
<dbReference type="HOGENOM" id="CLU_049749_3_2_6"/>
<dbReference type="Pfam" id="PF13649">
    <property type="entry name" value="Methyltransf_25"/>
    <property type="match status" value="1"/>
</dbReference>
<evidence type="ECO:0000259" key="3">
    <source>
        <dbReference type="Pfam" id="PF13649"/>
    </source>
</evidence>
<dbReference type="CDD" id="cd02440">
    <property type="entry name" value="AdoMet_MTases"/>
    <property type="match status" value="1"/>
</dbReference>
<dbReference type="KEGG" id="xpo:XPG1_2700"/>
<protein>
    <submittedName>
        <fullName evidence="4">Trp-1</fullName>
    </submittedName>
</protein>